<comment type="similarity">
    <text evidence="1 3">Belongs to the UreD family.</text>
</comment>
<evidence type="ECO:0000256" key="3">
    <source>
        <dbReference type="HAMAP-Rule" id="MF_01384"/>
    </source>
</evidence>
<organism evidence="4 5">
    <name type="scientific">Candidatus Nitrosotalea okcheonensis</name>
    <dbReference type="NCBI Taxonomy" id="1903276"/>
    <lineage>
        <taxon>Archaea</taxon>
        <taxon>Nitrososphaerota</taxon>
        <taxon>Nitrososphaeria</taxon>
        <taxon>Nitrosotaleales</taxon>
        <taxon>Nitrosotaleaceae</taxon>
        <taxon>Nitrosotalea</taxon>
    </lineage>
</organism>
<dbReference type="PANTHER" id="PTHR33643">
    <property type="entry name" value="UREASE ACCESSORY PROTEIN D"/>
    <property type="match status" value="1"/>
</dbReference>
<proteinExistence type="inferred from homology"/>
<evidence type="ECO:0000313" key="5">
    <source>
        <dbReference type="Proteomes" id="UP000230607"/>
    </source>
</evidence>
<reference evidence="5" key="1">
    <citation type="submission" date="2017-03" db="EMBL/GenBank/DDBJ databases">
        <authorList>
            <person name="Herbold C."/>
        </authorList>
    </citation>
    <scope>NUCLEOTIDE SEQUENCE [LARGE SCALE GENOMIC DNA]</scope>
</reference>
<comment type="subcellular location">
    <subcellularLocation>
        <location evidence="3">Cytoplasm</location>
    </subcellularLocation>
</comment>
<gene>
    <name evidence="3" type="primary">ureD</name>
    <name evidence="4" type="ORF">NCS_30355</name>
</gene>
<evidence type="ECO:0000256" key="1">
    <source>
        <dbReference type="ARBA" id="ARBA00007177"/>
    </source>
</evidence>
<evidence type="ECO:0000256" key="2">
    <source>
        <dbReference type="ARBA" id="ARBA00023186"/>
    </source>
</evidence>
<dbReference type="HAMAP" id="MF_01384">
    <property type="entry name" value="UreD"/>
    <property type="match status" value="1"/>
</dbReference>
<dbReference type="AlphaFoldDB" id="A0A2H1FIB7"/>
<dbReference type="GO" id="GO:0016151">
    <property type="term" value="F:nickel cation binding"/>
    <property type="evidence" value="ECO:0007669"/>
    <property type="project" value="UniProtKB-UniRule"/>
</dbReference>
<dbReference type="Pfam" id="PF01774">
    <property type="entry name" value="UreD"/>
    <property type="match status" value="1"/>
</dbReference>
<dbReference type="InterPro" id="IPR002669">
    <property type="entry name" value="UreD"/>
</dbReference>
<keyword evidence="3" id="KW-0963">Cytoplasm</keyword>
<evidence type="ECO:0000313" key="4">
    <source>
        <dbReference type="EMBL" id="SMH72515.1"/>
    </source>
</evidence>
<keyword evidence="5" id="KW-1185">Reference proteome</keyword>
<comment type="function">
    <text evidence="3">Required for maturation of urease via the functional incorporation of the urease nickel metallocenter.</text>
</comment>
<protein>
    <recommendedName>
        <fullName evidence="3">Urease accessory protein UreD</fullName>
    </recommendedName>
</protein>
<comment type="subunit">
    <text evidence="3">UreD, UreF and UreG form a complex that acts as a GTP-hydrolysis-dependent molecular chaperone, activating the urease apoprotein by helping to assemble the nickel containing metallocenter of UreC. The UreE protein probably delivers the nickel.</text>
</comment>
<dbReference type="PANTHER" id="PTHR33643:SF1">
    <property type="entry name" value="UREASE ACCESSORY PROTEIN D"/>
    <property type="match status" value="1"/>
</dbReference>
<sequence length="300" mass="34647">MIYYLRKRKKRVTEIKYSVSRLFPVHKKYPTPSTYGFIGIFLDTNEHSRTIIRDLRTKAPMLVQRAIYPDTQFPQMAYIYLMSSSGGILEGDTLETRIIAGKNTVSHITNQAATKIYKCTGKLSKQLVDIHIENNSYLEFIPNQIIPFRSSRFYQETRLKVEEGSTLIYSEIISAGRIASDEKFQFQVCGLRINVYDNNDRILFSDFMNLEPTANFSGTEFIFGNKTIYSIVYLITSPERSRKIELEFDRIVRKGKLYVSWSTLPNQAGLIVKMLSDSIDDIKDVIHSITDSSRQIILQK</sequence>
<keyword evidence="2 3" id="KW-0143">Chaperone</keyword>
<dbReference type="GO" id="GO:0005737">
    <property type="term" value="C:cytoplasm"/>
    <property type="evidence" value="ECO:0007669"/>
    <property type="project" value="UniProtKB-SubCell"/>
</dbReference>
<dbReference type="EMBL" id="LT841358">
    <property type="protein sequence ID" value="SMH72515.1"/>
    <property type="molecule type" value="Genomic_DNA"/>
</dbReference>
<name>A0A2H1FIB7_9ARCH</name>
<keyword evidence="3" id="KW-0996">Nickel insertion</keyword>
<accession>A0A2H1FIB7</accession>
<dbReference type="Proteomes" id="UP000230607">
    <property type="component" value="Chromosome 1"/>
</dbReference>